<accession>A0AAW4MS17</accession>
<feature type="domain" description="PTS EIIB type-1" evidence="6">
    <location>
        <begin position="35"/>
        <end position="111"/>
    </location>
</feature>
<gene>
    <name evidence="7" type="ORF">KSV97_07645</name>
    <name evidence="8" type="ORF">KSW06_07520</name>
</gene>
<keyword evidence="1" id="KW-0813">Transport</keyword>
<evidence type="ECO:0000256" key="5">
    <source>
        <dbReference type="SAM" id="Phobius"/>
    </source>
</evidence>
<keyword evidence="5" id="KW-1133">Transmembrane helix</keyword>
<dbReference type="RefSeq" id="WP_217747863.1">
    <property type="nucleotide sequence ID" value="NZ_JAHOEB010000048.1"/>
</dbReference>
<dbReference type="InterPro" id="IPR001996">
    <property type="entry name" value="PTS_IIB_1"/>
</dbReference>
<sequence>MSKNMMIGIIAAIVVVLVIVVMMTRKKKTSKEQCPIDADLLIKALGGKDNITALEASPSKLKATLKQDKDLDVETIKTLGASGIVAGHLTLTMIFGKASSIICETVLEKIK</sequence>
<keyword evidence="10" id="KW-1185">Reference proteome</keyword>
<dbReference type="GO" id="GO:0008982">
    <property type="term" value="F:protein-N(PI)-phosphohistidine-sugar phosphotransferase activity"/>
    <property type="evidence" value="ECO:0007669"/>
    <property type="project" value="InterPro"/>
</dbReference>
<reference evidence="7 10" key="1">
    <citation type="submission" date="2021-06" db="EMBL/GenBank/DDBJ databases">
        <title>Collection of gut derived symbiotic bacterial strains cultured from healthy donors.</title>
        <authorList>
            <person name="Lin H."/>
            <person name="Littmann E."/>
            <person name="Pamer E.G."/>
        </authorList>
    </citation>
    <scope>NUCLEOTIDE SEQUENCE</scope>
    <source>
        <strain evidence="8 10">MSK.21.70</strain>
        <strain evidence="7">MSK.21.82</strain>
    </source>
</reference>
<dbReference type="EMBL" id="JAHOEL010000046">
    <property type="protein sequence ID" value="MBV3393100.1"/>
    <property type="molecule type" value="Genomic_DNA"/>
</dbReference>
<dbReference type="Proteomes" id="UP001196408">
    <property type="component" value="Unassembled WGS sequence"/>
</dbReference>
<comment type="caution">
    <text evidence="7">The sequence shown here is derived from an EMBL/GenBank/DDBJ whole genome shotgun (WGS) entry which is preliminary data.</text>
</comment>
<dbReference type="PANTHER" id="PTHR30009:SF20">
    <property type="entry name" value="PTS SYSTEM GLUCOSE-SPECIFIC EIICB COMPONENT-RELATED"/>
    <property type="match status" value="1"/>
</dbReference>
<name>A0AAW4MS17_9FIRM</name>
<evidence type="ECO:0000256" key="3">
    <source>
        <dbReference type="ARBA" id="ARBA00022683"/>
    </source>
</evidence>
<dbReference type="InterPro" id="IPR050429">
    <property type="entry name" value="PTS_Glucose_EIICBA"/>
</dbReference>
<keyword evidence="5" id="KW-0472">Membrane</keyword>
<dbReference type="Proteomes" id="UP001197492">
    <property type="component" value="Unassembled WGS sequence"/>
</dbReference>
<evidence type="ECO:0000256" key="4">
    <source>
        <dbReference type="PROSITE-ProRule" id="PRU00421"/>
    </source>
</evidence>
<dbReference type="AlphaFoldDB" id="A0AAW4MS17"/>
<evidence type="ECO:0000313" key="7">
    <source>
        <dbReference type="EMBL" id="MBV3383090.1"/>
    </source>
</evidence>
<organism evidence="7 9">
    <name type="scientific">Catenibacterium mitsuokai</name>
    <dbReference type="NCBI Taxonomy" id="100886"/>
    <lineage>
        <taxon>Bacteria</taxon>
        <taxon>Bacillati</taxon>
        <taxon>Bacillota</taxon>
        <taxon>Erysipelotrichia</taxon>
        <taxon>Erysipelotrichales</taxon>
        <taxon>Coprobacillaceae</taxon>
        <taxon>Catenibacterium</taxon>
    </lineage>
</organism>
<feature type="transmembrane region" description="Helical" evidence="5">
    <location>
        <begin position="6"/>
        <end position="23"/>
    </location>
</feature>
<dbReference type="EMBL" id="JAHOEF010000048">
    <property type="protein sequence ID" value="MBV3383090.1"/>
    <property type="molecule type" value="Genomic_DNA"/>
</dbReference>
<evidence type="ECO:0000256" key="1">
    <source>
        <dbReference type="ARBA" id="ARBA00022448"/>
    </source>
</evidence>
<proteinExistence type="predicted"/>
<evidence type="ECO:0000313" key="10">
    <source>
        <dbReference type="Proteomes" id="UP001197492"/>
    </source>
</evidence>
<dbReference type="GO" id="GO:0005886">
    <property type="term" value="C:plasma membrane"/>
    <property type="evidence" value="ECO:0007669"/>
    <property type="project" value="TreeGrafter"/>
</dbReference>
<dbReference type="GO" id="GO:0009401">
    <property type="term" value="P:phosphoenolpyruvate-dependent sugar phosphotransferase system"/>
    <property type="evidence" value="ECO:0007669"/>
    <property type="project" value="UniProtKB-KW"/>
</dbReference>
<protein>
    <recommendedName>
        <fullName evidence="6">PTS EIIB type-1 domain-containing protein</fullName>
    </recommendedName>
</protein>
<dbReference type="GO" id="GO:0090563">
    <property type="term" value="F:protein-phosphocysteine-sugar phosphotransferase activity"/>
    <property type="evidence" value="ECO:0007669"/>
    <property type="project" value="TreeGrafter"/>
</dbReference>
<dbReference type="PROSITE" id="PS51098">
    <property type="entry name" value="PTS_EIIB_TYPE_1"/>
    <property type="match status" value="1"/>
</dbReference>
<evidence type="ECO:0000313" key="8">
    <source>
        <dbReference type="EMBL" id="MBV3393100.1"/>
    </source>
</evidence>
<evidence type="ECO:0000259" key="6">
    <source>
        <dbReference type="PROSITE" id="PS51098"/>
    </source>
</evidence>
<comment type="caution">
    <text evidence="4">Lacks conserved residue(s) required for the propagation of feature annotation.</text>
</comment>
<keyword evidence="5" id="KW-0812">Transmembrane</keyword>
<keyword evidence="2" id="KW-0762">Sugar transport</keyword>
<evidence type="ECO:0000313" key="9">
    <source>
        <dbReference type="Proteomes" id="UP001196408"/>
    </source>
</evidence>
<keyword evidence="3" id="KW-0598">Phosphotransferase system</keyword>
<dbReference type="PANTHER" id="PTHR30009">
    <property type="entry name" value="CYTOCHROME C-TYPE SYNTHESIS PROTEIN AND PTS TRANSMEMBRANE COMPONENT"/>
    <property type="match status" value="1"/>
</dbReference>
<evidence type="ECO:0000256" key="2">
    <source>
        <dbReference type="ARBA" id="ARBA00022597"/>
    </source>
</evidence>